<dbReference type="EMBL" id="CCXS01000001">
    <property type="protein sequence ID" value="CEG22140.1"/>
    <property type="molecule type" value="Genomic_DNA"/>
</dbReference>
<evidence type="ECO:0000256" key="5">
    <source>
        <dbReference type="SAM" id="Coils"/>
    </source>
</evidence>
<dbReference type="PROSITE" id="PS50977">
    <property type="entry name" value="HTH_TETR_2"/>
    <property type="match status" value="1"/>
</dbReference>
<dbReference type="PANTHER" id="PTHR43479:SF22">
    <property type="entry name" value="TRANSCRIPTIONAL REGULATOR, TETR FAMILY"/>
    <property type="match status" value="1"/>
</dbReference>
<keyword evidence="1" id="KW-0805">Transcription regulation</keyword>
<feature type="DNA-binding region" description="H-T-H motif" evidence="4">
    <location>
        <begin position="24"/>
        <end position="43"/>
    </location>
</feature>
<dbReference type="InterPro" id="IPR009057">
    <property type="entry name" value="Homeodomain-like_sf"/>
</dbReference>
<feature type="domain" description="HTH tetR-type" evidence="6">
    <location>
        <begin position="1"/>
        <end position="61"/>
    </location>
</feature>
<evidence type="ECO:0000256" key="3">
    <source>
        <dbReference type="ARBA" id="ARBA00023163"/>
    </source>
</evidence>
<sequence length="272" mass="31778">MDKRQELMNHAVHFFSIKGFHQTSVQEIAKAAGISKGAFYKHFDSKEGIFVEILKQYHEDLTRDLNSADFEPGLTNREFFKKKLLLEIERTVMNKEFFLMVFKDFPANDNELMQNLLQELRMAQLVLHKYSLLEVYGDRAKPFIYDLVTVYEGIKKEYYFYLIFENRPINKELLAEFIVASLDAIVSHSEKIQPVLTGFTSTISPLEEAYNQLEEQIKQTSSQREKHLSAFLMLKEEMAKQDAKAFLVEALLDYLKQEESLATELSTLEKFI</sequence>
<dbReference type="FunFam" id="1.10.10.60:FF:000141">
    <property type="entry name" value="TetR family transcriptional regulator"/>
    <property type="match status" value="1"/>
</dbReference>
<dbReference type="AlphaFoldDB" id="A0A098EJY3"/>
<dbReference type="STRING" id="1499687.BN1080_01061"/>
<keyword evidence="8" id="KW-1185">Reference proteome</keyword>
<evidence type="ECO:0000313" key="8">
    <source>
        <dbReference type="Proteomes" id="UP000043699"/>
    </source>
</evidence>
<dbReference type="InterPro" id="IPR001647">
    <property type="entry name" value="HTH_TetR"/>
</dbReference>
<evidence type="ECO:0000256" key="1">
    <source>
        <dbReference type="ARBA" id="ARBA00023015"/>
    </source>
</evidence>
<evidence type="ECO:0000256" key="4">
    <source>
        <dbReference type="PROSITE-ProRule" id="PRU00335"/>
    </source>
</evidence>
<evidence type="ECO:0000313" key="7">
    <source>
        <dbReference type="EMBL" id="CEG22140.1"/>
    </source>
</evidence>
<protein>
    <submittedName>
        <fullName evidence="7">HTH-type transcriptional repressor KstR2</fullName>
    </submittedName>
</protein>
<organism evidence="7 8">
    <name type="scientific">Planococcus massiliensis</name>
    <dbReference type="NCBI Taxonomy" id="1499687"/>
    <lineage>
        <taxon>Bacteria</taxon>
        <taxon>Bacillati</taxon>
        <taxon>Bacillota</taxon>
        <taxon>Bacilli</taxon>
        <taxon>Bacillales</taxon>
        <taxon>Caryophanaceae</taxon>
        <taxon>Planococcus</taxon>
    </lineage>
</organism>
<dbReference type="GO" id="GO:0003677">
    <property type="term" value="F:DNA binding"/>
    <property type="evidence" value="ECO:0007669"/>
    <property type="project" value="UniProtKB-UniRule"/>
</dbReference>
<keyword evidence="2 4" id="KW-0238">DNA-binding</keyword>
<name>A0A098EJY3_9BACL</name>
<proteinExistence type="predicted"/>
<accession>A0A098EJY3</accession>
<evidence type="ECO:0000259" key="6">
    <source>
        <dbReference type="PROSITE" id="PS50977"/>
    </source>
</evidence>
<dbReference type="InterPro" id="IPR050624">
    <property type="entry name" value="HTH-type_Tx_Regulator"/>
</dbReference>
<dbReference type="PROSITE" id="PS01081">
    <property type="entry name" value="HTH_TETR_1"/>
    <property type="match status" value="1"/>
</dbReference>
<dbReference type="PRINTS" id="PR00455">
    <property type="entry name" value="HTHTETR"/>
</dbReference>
<dbReference type="OrthoDB" id="9814200at2"/>
<dbReference type="Pfam" id="PF00440">
    <property type="entry name" value="TetR_N"/>
    <property type="match status" value="1"/>
</dbReference>
<dbReference type="PANTHER" id="PTHR43479">
    <property type="entry name" value="ACREF/ENVCD OPERON REPRESSOR-RELATED"/>
    <property type="match status" value="1"/>
</dbReference>
<feature type="coiled-coil region" evidence="5">
    <location>
        <begin position="203"/>
        <end position="230"/>
    </location>
</feature>
<keyword evidence="5" id="KW-0175">Coiled coil</keyword>
<gene>
    <name evidence="7" type="primary">kstR2_2</name>
    <name evidence="7" type="ORF">BN1080_01061</name>
</gene>
<keyword evidence="3" id="KW-0804">Transcription</keyword>
<reference evidence="7 8" key="1">
    <citation type="submission" date="2014-09" db="EMBL/GenBank/DDBJ databases">
        <authorList>
            <person name="Urmite Genomes Urmite Genomes"/>
        </authorList>
    </citation>
    <scope>NUCLEOTIDE SEQUENCE [LARGE SCALE GENOMIC DNA]</scope>
    <source>
        <strain evidence="7 8">ES2</strain>
    </source>
</reference>
<dbReference type="GO" id="GO:0045892">
    <property type="term" value="P:negative regulation of DNA-templated transcription"/>
    <property type="evidence" value="ECO:0007669"/>
    <property type="project" value="UniProtKB-ARBA"/>
</dbReference>
<dbReference type="RefSeq" id="WP_052650867.1">
    <property type="nucleotide sequence ID" value="NZ_CCXS01000001.1"/>
</dbReference>
<evidence type="ECO:0000256" key="2">
    <source>
        <dbReference type="ARBA" id="ARBA00023125"/>
    </source>
</evidence>
<dbReference type="InterPro" id="IPR023772">
    <property type="entry name" value="DNA-bd_HTH_TetR-type_CS"/>
</dbReference>
<dbReference type="Proteomes" id="UP000043699">
    <property type="component" value="Unassembled WGS sequence"/>
</dbReference>
<dbReference type="SUPFAM" id="SSF46689">
    <property type="entry name" value="Homeodomain-like"/>
    <property type="match status" value="1"/>
</dbReference>
<dbReference type="Gene3D" id="1.10.357.10">
    <property type="entry name" value="Tetracycline Repressor, domain 2"/>
    <property type="match status" value="1"/>
</dbReference>